<dbReference type="PROSITE" id="PS51164">
    <property type="entry name" value="CBM1_2"/>
    <property type="match status" value="1"/>
</dbReference>
<evidence type="ECO:0000313" key="13">
    <source>
        <dbReference type="Proteomes" id="UP001310890"/>
    </source>
</evidence>
<evidence type="ECO:0000256" key="7">
    <source>
        <dbReference type="ARBA" id="ARBA00023008"/>
    </source>
</evidence>
<dbReference type="InterPro" id="IPR000254">
    <property type="entry name" value="CBD"/>
</dbReference>
<keyword evidence="4" id="KW-0479">Metal-binding</keyword>
<dbReference type="GO" id="GO:0046872">
    <property type="term" value="F:metal ion binding"/>
    <property type="evidence" value="ECO:0007669"/>
    <property type="project" value="UniProtKB-KW"/>
</dbReference>
<feature type="chain" id="PRO_5043033700" description="CBM1 domain-containing protein" evidence="10">
    <location>
        <begin position="20"/>
        <end position="374"/>
    </location>
</feature>
<dbReference type="InterPro" id="IPR049892">
    <property type="entry name" value="AA9"/>
</dbReference>
<evidence type="ECO:0000256" key="2">
    <source>
        <dbReference type="ARBA" id="ARBA00004613"/>
    </source>
</evidence>
<proteinExistence type="predicted"/>
<dbReference type="Pfam" id="PF00734">
    <property type="entry name" value="CBM_1"/>
    <property type="match status" value="1"/>
</dbReference>
<evidence type="ECO:0000259" key="11">
    <source>
        <dbReference type="PROSITE" id="PS51164"/>
    </source>
</evidence>
<dbReference type="Pfam" id="PF03443">
    <property type="entry name" value="AA9"/>
    <property type="match status" value="1"/>
</dbReference>
<evidence type="ECO:0000256" key="5">
    <source>
        <dbReference type="ARBA" id="ARBA00022729"/>
    </source>
</evidence>
<comment type="subcellular location">
    <subcellularLocation>
        <location evidence="2">Secreted</location>
    </subcellularLocation>
</comment>
<evidence type="ECO:0000256" key="10">
    <source>
        <dbReference type="SAM" id="SignalP"/>
    </source>
</evidence>
<keyword evidence="7" id="KW-0186">Copper</keyword>
<evidence type="ECO:0000256" key="8">
    <source>
        <dbReference type="ARBA" id="ARBA00023033"/>
    </source>
</evidence>
<organism evidence="12 13">
    <name type="scientific">Meristemomyces frigidus</name>
    <dbReference type="NCBI Taxonomy" id="1508187"/>
    <lineage>
        <taxon>Eukaryota</taxon>
        <taxon>Fungi</taxon>
        <taxon>Dikarya</taxon>
        <taxon>Ascomycota</taxon>
        <taxon>Pezizomycotina</taxon>
        <taxon>Dothideomycetes</taxon>
        <taxon>Dothideomycetidae</taxon>
        <taxon>Mycosphaerellales</taxon>
        <taxon>Teratosphaeriaceae</taxon>
        <taxon>Meristemomyces</taxon>
    </lineage>
</organism>
<dbReference type="GO" id="GO:0005975">
    <property type="term" value="P:carbohydrate metabolic process"/>
    <property type="evidence" value="ECO:0007669"/>
    <property type="project" value="InterPro"/>
</dbReference>
<dbReference type="GO" id="GO:0004497">
    <property type="term" value="F:monooxygenase activity"/>
    <property type="evidence" value="ECO:0007669"/>
    <property type="project" value="UniProtKB-KW"/>
</dbReference>
<dbReference type="Gene3D" id="2.70.50.70">
    <property type="match status" value="1"/>
</dbReference>
<dbReference type="CDD" id="cd21175">
    <property type="entry name" value="LPMO_AA9"/>
    <property type="match status" value="1"/>
</dbReference>
<evidence type="ECO:0000256" key="9">
    <source>
        <dbReference type="ARBA" id="ARBA00023157"/>
    </source>
</evidence>
<accession>A0AAN7TAC5</accession>
<keyword evidence="3" id="KW-0964">Secreted</keyword>
<evidence type="ECO:0000256" key="3">
    <source>
        <dbReference type="ARBA" id="ARBA00022525"/>
    </source>
</evidence>
<name>A0AAN7TAC5_9PEZI</name>
<dbReference type="SUPFAM" id="SSF57180">
    <property type="entry name" value="Cellulose-binding domain"/>
    <property type="match status" value="1"/>
</dbReference>
<keyword evidence="8" id="KW-0503">Monooxygenase</keyword>
<gene>
    <name evidence="12" type="ORF">LTR62_007772</name>
</gene>
<reference evidence="12" key="1">
    <citation type="submission" date="2023-08" db="EMBL/GenBank/DDBJ databases">
        <title>Black Yeasts Isolated from many extreme environments.</title>
        <authorList>
            <person name="Coleine C."/>
            <person name="Stajich J.E."/>
            <person name="Selbmann L."/>
        </authorList>
    </citation>
    <scope>NUCLEOTIDE SEQUENCE</scope>
    <source>
        <strain evidence="12">CCFEE 5401</strain>
    </source>
</reference>
<dbReference type="EMBL" id="JAVRRL010000077">
    <property type="protein sequence ID" value="KAK5108798.1"/>
    <property type="molecule type" value="Genomic_DNA"/>
</dbReference>
<dbReference type="Proteomes" id="UP001310890">
    <property type="component" value="Unassembled WGS sequence"/>
</dbReference>
<dbReference type="InterPro" id="IPR005103">
    <property type="entry name" value="AA9_LPMO"/>
</dbReference>
<comment type="cofactor">
    <cofactor evidence="1">
        <name>Cu(2+)</name>
        <dbReference type="ChEBI" id="CHEBI:29036"/>
    </cofactor>
</comment>
<evidence type="ECO:0000313" key="12">
    <source>
        <dbReference type="EMBL" id="KAK5108798.1"/>
    </source>
</evidence>
<evidence type="ECO:0000256" key="1">
    <source>
        <dbReference type="ARBA" id="ARBA00001973"/>
    </source>
</evidence>
<dbReference type="GO" id="GO:0030248">
    <property type="term" value="F:cellulose binding"/>
    <property type="evidence" value="ECO:0007669"/>
    <property type="project" value="InterPro"/>
</dbReference>
<dbReference type="PANTHER" id="PTHR33353">
    <property type="entry name" value="PUTATIVE (AFU_ORTHOLOGUE AFUA_1G12560)-RELATED"/>
    <property type="match status" value="1"/>
</dbReference>
<dbReference type="GO" id="GO:0005576">
    <property type="term" value="C:extracellular region"/>
    <property type="evidence" value="ECO:0007669"/>
    <property type="project" value="UniProtKB-SubCell"/>
</dbReference>
<comment type="caution">
    <text evidence="12">The sequence shown here is derived from an EMBL/GenBank/DDBJ whole genome shotgun (WGS) entry which is preliminary data.</text>
</comment>
<feature type="domain" description="CBM1" evidence="11">
    <location>
        <begin position="339"/>
        <end position="374"/>
    </location>
</feature>
<dbReference type="InterPro" id="IPR035971">
    <property type="entry name" value="CBD_sf"/>
</dbReference>
<dbReference type="PANTHER" id="PTHR33353:SF34">
    <property type="entry name" value="ENDO-BETA-1,4-GLUCANASE D"/>
    <property type="match status" value="1"/>
</dbReference>
<dbReference type="AlphaFoldDB" id="A0AAN7TAC5"/>
<feature type="signal peptide" evidence="10">
    <location>
        <begin position="1"/>
        <end position="19"/>
    </location>
</feature>
<keyword evidence="9" id="KW-1015">Disulfide bond</keyword>
<dbReference type="SMART" id="SM00236">
    <property type="entry name" value="fCBD"/>
    <property type="match status" value="1"/>
</dbReference>
<evidence type="ECO:0000256" key="4">
    <source>
        <dbReference type="ARBA" id="ARBA00022723"/>
    </source>
</evidence>
<sequence>MSIIQTVALVGSLVATVAAHGHVSGAVIAGTYFPGYDPASAYSTSPPAVIGWTANNLDNGFVAPDAYTGPDIICHKNATVGKASAPIAAGQNVTLQWTTWPSSHHGPVINYLAKVPGDFASVDKTTLEWVKFDASGLLDDSTPPGTWGSDELIANNNSWTLTIPSSLTAGNYVLRHEIIALHSAQSANGAQNYPQCINLAVTGSGTAAPAGTLGEKLYAETDPGIVINLYSPISSYTMPGPALWTAGAAGAAPAPASSAASSVIASSSSKIAPASSTMAAATTSVASTMSTKAVVATSTAAAAPTTAAPTVAASSPCTITMTRSSSAVSSSSASSTAGGSVAKYGQCAGHGTPTLSCVSGTRCVFVNDYYSQCQ</sequence>
<keyword evidence="5 10" id="KW-0732">Signal</keyword>
<evidence type="ECO:0000256" key="6">
    <source>
        <dbReference type="ARBA" id="ARBA00023002"/>
    </source>
</evidence>
<protein>
    <recommendedName>
        <fullName evidence="11">CBM1 domain-containing protein</fullName>
    </recommendedName>
</protein>
<keyword evidence="6" id="KW-0560">Oxidoreductase</keyword>